<evidence type="ECO:0000313" key="2">
    <source>
        <dbReference type="Proteomes" id="UP000559027"/>
    </source>
</evidence>
<sequence length="116" mass="12308">MTVRVPAITPIKAKLPLAVADCRVSLAAPNIPSPPPFPPFELSESEDPEPPLLGVELAEGSSIPADDPVFPPVVGTGFPSDPLLPLDPPPLAEQVKLGTDCPRAYNSERSLFNEFK</sequence>
<name>A0A8H5CXJ0_9AGAR</name>
<dbReference type="EMBL" id="JAACJO010000017">
    <property type="protein sequence ID" value="KAF5349209.1"/>
    <property type="molecule type" value="Genomic_DNA"/>
</dbReference>
<comment type="caution">
    <text evidence="1">The sequence shown here is derived from an EMBL/GenBank/DDBJ whole genome shotgun (WGS) entry which is preliminary data.</text>
</comment>
<accession>A0A8H5CXJ0</accession>
<evidence type="ECO:0000313" key="1">
    <source>
        <dbReference type="EMBL" id="KAF5349209.1"/>
    </source>
</evidence>
<keyword evidence="2" id="KW-1185">Reference proteome</keyword>
<reference evidence="1 2" key="1">
    <citation type="journal article" date="2020" name="ISME J.">
        <title>Uncovering the hidden diversity of litter-decomposition mechanisms in mushroom-forming fungi.</title>
        <authorList>
            <person name="Floudas D."/>
            <person name="Bentzer J."/>
            <person name="Ahren D."/>
            <person name="Johansson T."/>
            <person name="Persson P."/>
            <person name="Tunlid A."/>
        </authorList>
    </citation>
    <scope>NUCLEOTIDE SEQUENCE [LARGE SCALE GENOMIC DNA]</scope>
    <source>
        <strain evidence="1 2">CBS 146.42</strain>
    </source>
</reference>
<gene>
    <name evidence="1" type="ORF">D9756_009509</name>
</gene>
<dbReference type="AlphaFoldDB" id="A0A8H5CXJ0"/>
<organism evidence="1 2">
    <name type="scientific">Leucocoprinus leucothites</name>
    <dbReference type="NCBI Taxonomy" id="201217"/>
    <lineage>
        <taxon>Eukaryota</taxon>
        <taxon>Fungi</taxon>
        <taxon>Dikarya</taxon>
        <taxon>Basidiomycota</taxon>
        <taxon>Agaricomycotina</taxon>
        <taxon>Agaricomycetes</taxon>
        <taxon>Agaricomycetidae</taxon>
        <taxon>Agaricales</taxon>
        <taxon>Agaricineae</taxon>
        <taxon>Agaricaceae</taxon>
        <taxon>Leucocoprinus</taxon>
    </lineage>
</organism>
<proteinExistence type="predicted"/>
<protein>
    <submittedName>
        <fullName evidence="1">Uncharacterized protein</fullName>
    </submittedName>
</protein>
<dbReference type="Proteomes" id="UP000559027">
    <property type="component" value="Unassembled WGS sequence"/>
</dbReference>